<protein>
    <submittedName>
        <fullName evidence="4">Acyltransferase</fullName>
    </submittedName>
</protein>
<dbReference type="RefSeq" id="WP_203176453.1">
    <property type="nucleotide sequence ID" value="NZ_JAEVHM010000079.1"/>
</dbReference>
<feature type="compositionally biased region" description="Low complexity" evidence="1">
    <location>
        <begin position="383"/>
        <end position="395"/>
    </location>
</feature>
<keyword evidence="4" id="KW-0012">Acyltransferase</keyword>
<comment type="caution">
    <text evidence="4">The sequence shown here is derived from an EMBL/GenBank/DDBJ whole genome shotgun (WGS) entry which is preliminary data.</text>
</comment>
<keyword evidence="2" id="KW-1133">Transmembrane helix</keyword>
<dbReference type="EMBL" id="JAEVHM010000079">
    <property type="protein sequence ID" value="MBM0233447.1"/>
    <property type="molecule type" value="Genomic_DNA"/>
</dbReference>
<feature type="transmembrane region" description="Helical" evidence="2">
    <location>
        <begin position="21"/>
        <end position="41"/>
    </location>
</feature>
<name>A0ABS1XVZ5_9ACTN</name>
<organism evidence="4 5">
    <name type="scientific">Micromonospora parastrephiae</name>
    <dbReference type="NCBI Taxonomy" id="2806101"/>
    <lineage>
        <taxon>Bacteria</taxon>
        <taxon>Bacillati</taxon>
        <taxon>Actinomycetota</taxon>
        <taxon>Actinomycetes</taxon>
        <taxon>Micromonosporales</taxon>
        <taxon>Micromonosporaceae</taxon>
        <taxon>Micromonospora</taxon>
    </lineage>
</organism>
<feature type="transmembrane region" description="Helical" evidence="2">
    <location>
        <begin position="188"/>
        <end position="206"/>
    </location>
</feature>
<keyword evidence="4" id="KW-0808">Transferase</keyword>
<dbReference type="Proteomes" id="UP000601027">
    <property type="component" value="Unassembled WGS sequence"/>
</dbReference>
<accession>A0ABS1XVZ5</accession>
<dbReference type="PANTHER" id="PTHR23028:SF53">
    <property type="entry name" value="ACYL_TRANSF_3 DOMAIN-CONTAINING PROTEIN"/>
    <property type="match status" value="1"/>
</dbReference>
<feature type="domain" description="Acyltransferase 3" evidence="3">
    <location>
        <begin position="18"/>
        <end position="354"/>
    </location>
</feature>
<feature type="transmembrane region" description="Helical" evidence="2">
    <location>
        <begin position="235"/>
        <end position="252"/>
    </location>
</feature>
<feature type="transmembrane region" description="Helical" evidence="2">
    <location>
        <begin position="47"/>
        <end position="64"/>
    </location>
</feature>
<gene>
    <name evidence="4" type="ORF">JNW91_17245</name>
</gene>
<sequence length="403" mass="43967">MSQPLASTYLGRANSFGALRLAFALAVVLSHSAALGFGRPLMPRVDVGDVAVAGFFTISGFLIVRSARRSSVPRFLWHRALRIWPGLWVCLLFTGLVVAPLLHLDRHGTVDGLWRSPGGVFDYLRLNWWGGLRQLGIADLLQGDTPYWRWQGGNTINGSLWTLAYELFCYLLVAVLAALAILRRQLRWLPLLAAVAVLGVACWNYLLHGNDGQGVWTTGTVEPLPLLGVLEKNDLFWFGFMFLLGGVAELYSDRLPISDPLGVLALVVFGWIAVSGNFFGPGLVAYAYVILWLAVRLPKALHRIGRQHDYSYGIYIYSFVVQQVMAKVGVQAVGLIGFFLASALVSVGFAMLSWHLVERPALRLKDWTPAALRDRPDEPAPPEGDGAAGDAPHPGVTAAPASG</sequence>
<dbReference type="InterPro" id="IPR050879">
    <property type="entry name" value="Acyltransferase_3"/>
</dbReference>
<evidence type="ECO:0000313" key="5">
    <source>
        <dbReference type="Proteomes" id="UP000601027"/>
    </source>
</evidence>
<keyword evidence="2" id="KW-0812">Transmembrane</keyword>
<reference evidence="4 5" key="1">
    <citation type="submission" date="2021-01" db="EMBL/GenBank/DDBJ databases">
        <title>Draft genome sequence of Micromonospora sp. strain STR1_7.</title>
        <authorList>
            <person name="Karlyshev A."/>
            <person name="Jawad R."/>
        </authorList>
    </citation>
    <scope>NUCLEOTIDE SEQUENCE [LARGE SCALE GENOMIC DNA]</scope>
    <source>
        <strain evidence="4 5">STR1-7</strain>
    </source>
</reference>
<evidence type="ECO:0000256" key="1">
    <source>
        <dbReference type="SAM" id="MobiDB-lite"/>
    </source>
</evidence>
<feature type="transmembrane region" description="Helical" evidence="2">
    <location>
        <begin position="85"/>
        <end position="104"/>
    </location>
</feature>
<keyword evidence="5" id="KW-1185">Reference proteome</keyword>
<keyword evidence="2" id="KW-0472">Membrane</keyword>
<feature type="transmembrane region" description="Helical" evidence="2">
    <location>
        <begin position="160"/>
        <end position="181"/>
    </location>
</feature>
<dbReference type="Pfam" id="PF01757">
    <property type="entry name" value="Acyl_transf_3"/>
    <property type="match status" value="1"/>
</dbReference>
<dbReference type="GO" id="GO:0016746">
    <property type="term" value="F:acyltransferase activity"/>
    <property type="evidence" value="ECO:0007669"/>
    <property type="project" value="UniProtKB-KW"/>
</dbReference>
<feature type="transmembrane region" description="Helical" evidence="2">
    <location>
        <begin position="336"/>
        <end position="357"/>
    </location>
</feature>
<proteinExistence type="predicted"/>
<dbReference type="PANTHER" id="PTHR23028">
    <property type="entry name" value="ACETYLTRANSFERASE"/>
    <property type="match status" value="1"/>
</dbReference>
<feature type="transmembrane region" description="Helical" evidence="2">
    <location>
        <begin position="261"/>
        <end position="279"/>
    </location>
</feature>
<evidence type="ECO:0000313" key="4">
    <source>
        <dbReference type="EMBL" id="MBM0233447.1"/>
    </source>
</evidence>
<dbReference type="InterPro" id="IPR002656">
    <property type="entry name" value="Acyl_transf_3_dom"/>
</dbReference>
<evidence type="ECO:0000259" key="3">
    <source>
        <dbReference type="Pfam" id="PF01757"/>
    </source>
</evidence>
<evidence type="ECO:0000256" key="2">
    <source>
        <dbReference type="SAM" id="Phobius"/>
    </source>
</evidence>
<feature type="region of interest" description="Disordered" evidence="1">
    <location>
        <begin position="372"/>
        <end position="403"/>
    </location>
</feature>